<dbReference type="PROSITE" id="PS51318">
    <property type="entry name" value="TAT"/>
    <property type="match status" value="1"/>
</dbReference>
<dbReference type="KEGG" id="mri:Mal4_35730"/>
<dbReference type="InterPro" id="IPR006311">
    <property type="entry name" value="TAT_signal"/>
</dbReference>
<dbReference type="GO" id="GO:0008456">
    <property type="term" value="F:alpha-N-acetylgalactosaminidase activity"/>
    <property type="evidence" value="ECO:0007669"/>
    <property type="project" value="UniProtKB-EC"/>
</dbReference>
<dbReference type="InterPro" id="IPR000683">
    <property type="entry name" value="Gfo/Idh/MocA-like_OxRdtase_N"/>
</dbReference>
<dbReference type="Proteomes" id="UP000320496">
    <property type="component" value="Chromosome"/>
</dbReference>
<dbReference type="EC" id="3.2.1.49" evidence="3"/>
<reference evidence="3 4" key="1">
    <citation type="submission" date="2019-02" db="EMBL/GenBank/DDBJ databases">
        <title>Deep-cultivation of Planctomycetes and their phenomic and genomic characterization uncovers novel biology.</title>
        <authorList>
            <person name="Wiegand S."/>
            <person name="Jogler M."/>
            <person name="Boedeker C."/>
            <person name="Pinto D."/>
            <person name="Vollmers J."/>
            <person name="Rivas-Marin E."/>
            <person name="Kohn T."/>
            <person name="Peeters S.H."/>
            <person name="Heuer A."/>
            <person name="Rast P."/>
            <person name="Oberbeckmann S."/>
            <person name="Bunk B."/>
            <person name="Jeske O."/>
            <person name="Meyerdierks A."/>
            <person name="Storesund J.E."/>
            <person name="Kallscheuer N."/>
            <person name="Luecker S."/>
            <person name="Lage O.M."/>
            <person name="Pohl T."/>
            <person name="Merkel B.J."/>
            <person name="Hornburger P."/>
            <person name="Mueller R.-W."/>
            <person name="Bruemmer F."/>
            <person name="Labrenz M."/>
            <person name="Spormann A.M."/>
            <person name="Op den Camp H."/>
            <person name="Overmann J."/>
            <person name="Amann R."/>
            <person name="Jetten M.S.M."/>
            <person name="Mascher T."/>
            <person name="Medema M.H."/>
            <person name="Devos D.P."/>
            <person name="Kaster A.-K."/>
            <person name="Ovreas L."/>
            <person name="Rohde M."/>
            <person name="Galperin M.Y."/>
            <person name="Jogler C."/>
        </authorList>
    </citation>
    <scope>NUCLEOTIDE SEQUENCE [LARGE SCALE GENOMIC DNA]</scope>
    <source>
        <strain evidence="3 4">Mal4</strain>
    </source>
</reference>
<gene>
    <name evidence="3" type="primary">nagA_2</name>
    <name evidence="3" type="ORF">Mal4_35730</name>
</gene>
<proteinExistence type="predicted"/>
<feature type="domain" description="Gfo/Idh/MocA-like oxidoreductase bacterial type C-terminal" evidence="2">
    <location>
        <begin position="210"/>
        <end position="426"/>
    </location>
</feature>
<accession>A0A517Z9S3</accession>
<dbReference type="InterPro" id="IPR036291">
    <property type="entry name" value="NAD(P)-bd_dom_sf"/>
</dbReference>
<dbReference type="Gene3D" id="3.30.360.10">
    <property type="entry name" value="Dihydrodipicolinate Reductase, domain 2"/>
    <property type="match status" value="1"/>
</dbReference>
<dbReference type="SUPFAM" id="SSF55347">
    <property type="entry name" value="Glyceraldehyde-3-phosphate dehydrogenase-like, C-terminal domain"/>
    <property type="match status" value="1"/>
</dbReference>
<protein>
    <submittedName>
        <fullName evidence="3">Alpha-N-acetylgalactosaminidase</fullName>
        <ecNumber evidence="3">3.2.1.49</ecNumber>
    </submittedName>
</protein>
<name>A0A517Z9S3_9PLAN</name>
<dbReference type="Pfam" id="PF01408">
    <property type="entry name" value="GFO_IDH_MocA"/>
    <property type="match status" value="1"/>
</dbReference>
<evidence type="ECO:0000259" key="2">
    <source>
        <dbReference type="Pfam" id="PF19051"/>
    </source>
</evidence>
<evidence type="ECO:0000313" key="4">
    <source>
        <dbReference type="Proteomes" id="UP000320496"/>
    </source>
</evidence>
<evidence type="ECO:0000313" key="3">
    <source>
        <dbReference type="EMBL" id="QDU39236.1"/>
    </source>
</evidence>
<evidence type="ECO:0000259" key="1">
    <source>
        <dbReference type="Pfam" id="PF01408"/>
    </source>
</evidence>
<keyword evidence="3" id="KW-0378">Hydrolase</keyword>
<dbReference type="Gene3D" id="3.40.50.720">
    <property type="entry name" value="NAD(P)-binding Rossmann-like Domain"/>
    <property type="match status" value="1"/>
</dbReference>
<keyword evidence="4" id="KW-1185">Reference proteome</keyword>
<dbReference type="InterPro" id="IPR043906">
    <property type="entry name" value="Gfo/Idh/MocA_OxRdtase_bact_C"/>
</dbReference>
<dbReference type="Pfam" id="PF19051">
    <property type="entry name" value="GFO_IDH_MocA_C2"/>
    <property type="match status" value="1"/>
</dbReference>
<dbReference type="InterPro" id="IPR050463">
    <property type="entry name" value="Gfo/Idh/MocA_oxidrdct_glycsds"/>
</dbReference>
<dbReference type="SUPFAM" id="SSF51735">
    <property type="entry name" value="NAD(P)-binding Rossmann-fold domains"/>
    <property type="match status" value="1"/>
</dbReference>
<dbReference type="OrthoDB" id="9788246at2"/>
<keyword evidence="3" id="KW-0326">Glycosidase</keyword>
<dbReference type="GO" id="GO:0000166">
    <property type="term" value="F:nucleotide binding"/>
    <property type="evidence" value="ECO:0007669"/>
    <property type="project" value="InterPro"/>
</dbReference>
<dbReference type="RefSeq" id="WP_145370442.1">
    <property type="nucleotide sequence ID" value="NZ_CP036275.1"/>
</dbReference>
<dbReference type="PANTHER" id="PTHR43818">
    <property type="entry name" value="BCDNA.GH03377"/>
    <property type="match status" value="1"/>
</dbReference>
<dbReference type="AlphaFoldDB" id="A0A517Z9S3"/>
<organism evidence="3 4">
    <name type="scientific">Maioricimonas rarisocia</name>
    <dbReference type="NCBI Taxonomy" id="2528026"/>
    <lineage>
        <taxon>Bacteria</taxon>
        <taxon>Pseudomonadati</taxon>
        <taxon>Planctomycetota</taxon>
        <taxon>Planctomycetia</taxon>
        <taxon>Planctomycetales</taxon>
        <taxon>Planctomycetaceae</taxon>
        <taxon>Maioricimonas</taxon>
    </lineage>
</organism>
<sequence length="485" mass="52978">MSHSTRREFLENSMFAFAAAAAGSVAPQVLQAAPAASPNSKLRVAVLGVNGRGGTHISNFLRREDCDIVAIVDPDEAVGQKRVEQIAGKQGSKPSFHKDLRRVMEDPNIDVISIATPNHWHSLATIWAVQNKKYVYVEKPVSHNVTEGRRAVQAARKHGVIVQCGTQSRSHQSHQEAMAFIHNGGIGEVKLARGLCYKRRKSIGPRGNYDVPASVDYNVYLGPADEEPLTRQRFHYDWHWQWNCGNGDIGNQGIHQMDIARWGLGINDLGDRVVSYGGRLGYEDAGETANTQVSIHDSGDKRIIFETRGLETDGIRGAKIGVIFYGSEGYLVSTSNYSSVTAFDLDGNPIKTFKGGNTSQHFDNFVEAVKANDQSMLNCDIEEGHISSALCHLGNISYKLGETMDTAELRAALGDDEQAVESLDRTVQHLTNNDVNADRTPMALGPALALNGKEEVFVGSHASAANPLLFREGRGEFQIPDEASL</sequence>
<dbReference type="EMBL" id="CP036275">
    <property type="protein sequence ID" value="QDU39236.1"/>
    <property type="molecule type" value="Genomic_DNA"/>
</dbReference>
<feature type="domain" description="Gfo/Idh/MocA-like oxidoreductase N-terminal" evidence="1">
    <location>
        <begin position="42"/>
        <end position="165"/>
    </location>
</feature>
<dbReference type="PANTHER" id="PTHR43818:SF5">
    <property type="entry name" value="OXIDOREDUCTASE FAMILY PROTEIN"/>
    <property type="match status" value="1"/>
</dbReference>